<organism evidence="2 3">
    <name type="scientific">Protopolystoma xenopodis</name>
    <dbReference type="NCBI Taxonomy" id="117903"/>
    <lineage>
        <taxon>Eukaryota</taxon>
        <taxon>Metazoa</taxon>
        <taxon>Spiralia</taxon>
        <taxon>Lophotrochozoa</taxon>
        <taxon>Platyhelminthes</taxon>
        <taxon>Monogenea</taxon>
        <taxon>Polyopisthocotylea</taxon>
        <taxon>Polystomatidea</taxon>
        <taxon>Polystomatidae</taxon>
        <taxon>Protopolystoma</taxon>
    </lineage>
</organism>
<evidence type="ECO:0000313" key="2">
    <source>
        <dbReference type="EMBL" id="VEL33881.1"/>
    </source>
</evidence>
<accession>A0A3S5C420</accession>
<dbReference type="AlphaFoldDB" id="A0A3S5C420"/>
<evidence type="ECO:0000256" key="1">
    <source>
        <dbReference type="SAM" id="MobiDB-lite"/>
    </source>
</evidence>
<dbReference type="Proteomes" id="UP000784294">
    <property type="component" value="Unassembled WGS sequence"/>
</dbReference>
<dbReference type="EMBL" id="CAAALY010246602">
    <property type="protein sequence ID" value="VEL33881.1"/>
    <property type="molecule type" value="Genomic_DNA"/>
</dbReference>
<feature type="region of interest" description="Disordered" evidence="1">
    <location>
        <begin position="103"/>
        <end position="125"/>
    </location>
</feature>
<protein>
    <submittedName>
        <fullName evidence="2">Uncharacterized protein</fullName>
    </submittedName>
</protein>
<gene>
    <name evidence="2" type="ORF">PXEA_LOCUS27321</name>
</gene>
<reference evidence="2" key="1">
    <citation type="submission" date="2018-11" db="EMBL/GenBank/DDBJ databases">
        <authorList>
            <consortium name="Pathogen Informatics"/>
        </authorList>
    </citation>
    <scope>NUCLEOTIDE SEQUENCE</scope>
</reference>
<comment type="caution">
    <text evidence="2">The sequence shown here is derived from an EMBL/GenBank/DDBJ whole genome shotgun (WGS) entry which is preliminary data.</text>
</comment>
<proteinExistence type="predicted"/>
<sequence length="174" mass="19097">MCLIPFRFSYRHPPPRIIILPNGPHLGGAISICLARLLAIRGACVLLLTPSVFIPSRSADLANDIAGNGLSPADSEIAALYRGELALARSFAPRPCHFGLCDEEDEDEEEQEHSIDKLNEGIPYNPDGSLSRDQEAFQALAQSHRHLELTRVGRMWMGRIPGLQIISNPTSYLG</sequence>
<evidence type="ECO:0000313" key="3">
    <source>
        <dbReference type="Proteomes" id="UP000784294"/>
    </source>
</evidence>
<dbReference type="OrthoDB" id="10030313at2759"/>
<name>A0A3S5C420_9PLAT</name>
<keyword evidence="3" id="KW-1185">Reference proteome</keyword>